<dbReference type="PROSITE" id="PS51375">
    <property type="entry name" value="PPR"/>
    <property type="match status" value="4"/>
</dbReference>
<dbReference type="NCBIfam" id="TIGR00756">
    <property type="entry name" value="PPR"/>
    <property type="match status" value="3"/>
</dbReference>
<dbReference type="InterPro" id="IPR046848">
    <property type="entry name" value="E_motif"/>
</dbReference>
<dbReference type="EC" id="3.6.1.-" evidence="4"/>
<accession>A0A2I0AEF0</accession>
<feature type="repeat" description="PPR" evidence="2">
    <location>
        <begin position="382"/>
        <end position="416"/>
    </location>
</feature>
<dbReference type="Pfam" id="PF13041">
    <property type="entry name" value="PPR_2"/>
    <property type="match status" value="2"/>
</dbReference>
<evidence type="ECO:0000259" key="3">
    <source>
        <dbReference type="Pfam" id="PF14432"/>
    </source>
</evidence>
<dbReference type="Proteomes" id="UP000236161">
    <property type="component" value="Unassembled WGS sequence"/>
</dbReference>
<feature type="repeat" description="PPR" evidence="2">
    <location>
        <begin position="107"/>
        <end position="141"/>
    </location>
</feature>
<dbReference type="FunFam" id="1.25.40.10:FF:000366">
    <property type="entry name" value="Pentatricopeptide (PPR) repeat-containing protein"/>
    <property type="match status" value="1"/>
</dbReference>
<dbReference type="FunFam" id="1.25.40.10:FF:000073">
    <property type="entry name" value="Pentatricopeptide repeat-containing protein chloroplastic"/>
    <property type="match status" value="1"/>
</dbReference>
<dbReference type="InterPro" id="IPR011990">
    <property type="entry name" value="TPR-like_helical_dom_sf"/>
</dbReference>
<dbReference type="PANTHER" id="PTHR47926">
    <property type="entry name" value="PENTATRICOPEPTIDE REPEAT-CONTAINING PROTEIN"/>
    <property type="match status" value="1"/>
</dbReference>
<dbReference type="FunFam" id="1.25.40.10:FF:000144">
    <property type="entry name" value="Pentatricopeptide repeat-containing protein, mitochondrial"/>
    <property type="match status" value="1"/>
</dbReference>
<evidence type="ECO:0000313" key="4">
    <source>
        <dbReference type="EMBL" id="PKA53930.1"/>
    </source>
</evidence>
<keyword evidence="4" id="KW-0378">Hydrolase</keyword>
<evidence type="ECO:0000313" key="5">
    <source>
        <dbReference type="Proteomes" id="UP000236161"/>
    </source>
</evidence>
<keyword evidence="1" id="KW-0677">Repeat</keyword>
<dbReference type="InterPro" id="IPR046960">
    <property type="entry name" value="PPR_At4g14850-like_plant"/>
</dbReference>
<dbReference type="GO" id="GO:0016787">
    <property type="term" value="F:hydrolase activity"/>
    <property type="evidence" value="ECO:0007669"/>
    <property type="project" value="UniProtKB-KW"/>
</dbReference>
<dbReference type="GO" id="GO:0008270">
    <property type="term" value="F:zinc ion binding"/>
    <property type="evidence" value="ECO:0007669"/>
    <property type="project" value="InterPro"/>
</dbReference>
<dbReference type="AlphaFoldDB" id="A0A2I0AEF0"/>
<dbReference type="PANTHER" id="PTHR47926:SF543">
    <property type="entry name" value="(WILD MALAYSIAN BANANA) HYPOTHETICAL PROTEIN"/>
    <property type="match status" value="1"/>
</dbReference>
<feature type="domain" description="DYW" evidence="3">
    <location>
        <begin position="799"/>
        <end position="887"/>
    </location>
</feature>
<dbReference type="Pfam" id="PF01535">
    <property type="entry name" value="PPR"/>
    <property type="match status" value="7"/>
</dbReference>
<organism evidence="4 5">
    <name type="scientific">Apostasia shenzhenica</name>
    <dbReference type="NCBI Taxonomy" id="1088818"/>
    <lineage>
        <taxon>Eukaryota</taxon>
        <taxon>Viridiplantae</taxon>
        <taxon>Streptophyta</taxon>
        <taxon>Embryophyta</taxon>
        <taxon>Tracheophyta</taxon>
        <taxon>Spermatophyta</taxon>
        <taxon>Magnoliopsida</taxon>
        <taxon>Liliopsida</taxon>
        <taxon>Asparagales</taxon>
        <taxon>Orchidaceae</taxon>
        <taxon>Apostasioideae</taxon>
        <taxon>Apostasia</taxon>
    </lineage>
</organism>
<dbReference type="EMBL" id="KZ451988">
    <property type="protein sequence ID" value="PKA53930.1"/>
    <property type="molecule type" value="Genomic_DNA"/>
</dbReference>
<protein>
    <submittedName>
        <fullName evidence="4">Pentatricopeptide repeat-containing protein</fullName>
        <ecNumber evidence="4">3.6.1.-</ecNumber>
    </submittedName>
</protein>
<dbReference type="FunFam" id="1.25.40.10:FF:000343">
    <property type="entry name" value="Pentatricopeptide repeat-containing protein At3g58590"/>
    <property type="match status" value="1"/>
</dbReference>
<dbReference type="Pfam" id="PF14432">
    <property type="entry name" value="DYW_deaminase"/>
    <property type="match status" value="1"/>
</dbReference>
<dbReference type="FunFam" id="1.25.40.10:FF:001086">
    <property type="entry name" value="Pentatricopeptide repeat-containing protein At4g33170"/>
    <property type="match status" value="1"/>
</dbReference>
<dbReference type="GO" id="GO:0003723">
    <property type="term" value="F:RNA binding"/>
    <property type="evidence" value="ECO:0007669"/>
    <property type="project" value="InterPro"/>
</dbReference>
<dbReference type="Pfam" id="PF20430">
    <property type="entry name" value="Eplus_motif"/>
    <property type="match status" value="1"/>
</dbReference>
<evidence type="ECO:0000256" key="2">
    <source>
        <dbReference type="PROSITE-ProRule" id="PRU00708"/>
    </source>
</evidence>
<dbReference type="InterPro" id="IPR046849">
    <property type="entry name" value="E2_motif"/>
</dbReference>
<proteinExistence type="predicted"/>
<feature type="repeat" description="PPR" evidence="2">
    <location>
        <begin position="584"/>
        <end position="618"/>
    </location>
</feature>
<dbReference type="GO" id="GO:0009451">
    <property type="term" value="P:RNA modification"/>
    <property type="evidence" value="ECO:0007669"/>
    <property type="project" value="InterPro"/>
</dbReference>
<dbReference type="InterPro" id="IPR032867">
    <property type="entry name" value="DYW_dom"/>
</dbReference>
<name>A0A2I0AEF0_9ASPA</name>
<feature type="repeat" description="PPR" evidence="2">
    <location>
        <begin position="483"/>
        <end position="517"/>
    </location>
</feature>
<dbReference type="Pfam" id="PF20431">
    <property type="entry name" value="E_motif"/>
    <property type="match status" value="1"/>
</dbReference>
<dbReference type="InterPro" id="IPR002885">
    <property type="entry name" value="PPR_rpt"/>
</dbReference>
<reference evidence="4 5" key="1">
    <citation type="journal article" date="2017" name="Nature">
        <title>The Apostasia genome and the evolution of orchids.</title>
        <authorList>
            <person name="Zhang G.Q."/>
            <person name="Liu K.W."/>
            <person name="Li Z."/>
            <person name="Lohaus R."/>
            <person name="Hsiao Y.Y."/>
            <person name="Niu S.C."/>
            <person name="Wang J.Y."/>
            <person name="Lin Y.C."/>
            <person name="Xu Q."/>
            <person name="Chen L.J."/>
            <person name="Yoshida K."/>
            <person name="Fujiwara S."/>
            <person name="Wang Z.W."/>
            <person name="Zhang Y.Q."/>
            <person name="Mitsuda N."/>
            <person name="Wang M."/>
            <person name="Liu G.H."/>
            <person name="Pecoraro L."/>
            <person name="Huang H.X."/>
            <person name="Xiao X.J."/>
            <person name="Lin M."/>
            <person name="Wu X.Y."/>
            <person name="Wu W.L."/>
            <person name="Chen Y.Y."/>
            <person name="Chang S.B."/>
            <person name="Sakamoto S."/>
            <person name="Ohme-Takagi M."/>
            <person name="Yagi M."/>
            <person name="Zeng S.J."/>
            <person name="Shen C.Y."/>
            <person name="Yeh C.M."/>
            <person name="Luo Y.B."/>
            <person name="Tsai W.C."/>
            <person name="Van de Peer Y."/>
            <person name="Liu Z.J."/>
        </authorList>
    </citation>
    <scope>NUCLEOTIDE SEQUENCE [LARGE SCALE GENOMIC DNA]</scope>
    <source>
        <strain evidence="5">cv. Shenzhen</strain>
        <tissue evidence="4">Stem</tissue>
    </source>
</reference>
<keyword evidence="5" id="KW-1185">Reference proteome</keyword>
<sequence>MPVVSRALNYRFLPKLFTRSASSLRSAVLLSLRHLTSSATSASPWFPILRTASLSGNLPSVLRAHARILTSGDSSDRFLINNLISAYSRCGSVNSARQLFDRTPQRDSVTWNSLLSAYALHGLPSEGVALFNLMLCSSSDFRPDAISVHCSLIGRESGKSYEQIQAYGVKSCLLADHSDVIKWNKTMSDHARSGNSCAVLNCFIEMNRLDVEYDNVTLIIVLSAITEHDPSDVGRQIHSISIKSGFCSDVSVMNNLINVYSRMGSFNCAQIVFDDIKNLDLISWNSLISGAVQNSLEEVSISVFMDMLNCEMLPDQFTLASILRACSGLSSSSSLHEQVHAQAMKMSLLDDVYVLTALIDVYSKKGSMWVAESLFDDMEWFDLTSLNALITGYVANDDSYKALGIFRDLHRNGEMPNDFTLATIFKACSKLLATQQGKQIHSYAIKIGLDTDICVNSGIVDMYIKRGDINDASTSFNSISEPDDVAWTAMISGCVENGDEDCALDLYHQMRRSAAIPDEFTASSLLKACSCLAALGPGKQIHADAFKFNCASDPFVETSTMDMYAKCGSIEDSFLLFRRMQLKNIASWNAMILGFAQHGNGVLALNLFKEMTGEGHRPDKITFVGILSACSHSGLVSEAYNYLNLMLTKYEIKPEVEHYSCLVDVLGRAGLLHEAEEVIKAMPFEPSAPMLRALLGACRMKGDKEIGRRVATSLLELDPGDSSAYVLLSNIYAAAEQWDEMQIERRRMKTSNVKKDAGYCWIEVKSKVHLFAVGDRSHPEAASIYNELEYWMKKIKHEGYVPDIEFVLLDVEDEEKEQSLYYHCEKLALAYGLISTPPPLVIRLIKNLRVCGDCHNAIKFISKATGREIVVRDASRFHCFREGVCTCVCSRLPGGEKQNACRNRA</sequence>
<dbReference type="Gene3D" id="1.25.40.10">
    <property type="entry name" value="Tetratricopeptide repeat domain"/>
    <property type="match status" value="5"/>
</dbReference>
<evidence type="ECO:0000256" key="1">
    <source>
        <dbReference type="ARBA" id="ARBA00022737"/>
    </source>
</evidence>
<gene>
    <name evidence="4" type="primary">PCMP-H53</name>
    <name evidence="4" type="ORF">AXF42_Ash011410</name>
</gene>
<dbReference type="OrthoDB" id="3231855at2759"/>